<protein>
    <submittedName>
        <fullName evidence="1">Uncharacterized protein</fullName>
    </submittedName>
</protein>
<reference evidence="1" key="1">
    <citation type="submission" date="2023-07" db="EMBL/GenBank/DDBJ databases">
        <title>draft genome sequence of fig (Ficus carica).</title>
        <authorList>
            <person name="Takahashi T."/>
            <person name="Nishimura K."/>
        </authorList>
    </citation>
    <scope>NUCLEOTIDE SEQUENCE</scope>
</reference>
<evidence type="ECO:0000313" key="2">
    <source>
        <dbReference type="Proteomes" id="UP001187192"/>
    </source>
</evidence>
<proteinExistence type="predicted"/>
<dbReference type="AlphaFoldDB" id="A0AA87YYG1"/>
<sequence length="42" mass="4355">MVVGFWNQGGISEWLGLGLGTGVGVRGFGMEVKVGFQIKVSG</sequence>
<keyword evidence="2" id="KW-1185">Reference proteome</keyword>
<accession>A0AA87YYG1</accession>
<name>A0AA87YYG1_FICCA</name>
<organism evidence="1 2">
    <name type="scientific">Ficus carica</name>
    <name type="common">Common fig</name>
    <dbReference type="NCBI Taxonomy" id="3494"/>
    <lineage>
        <taxon>Eukaryota</taxon>
        <taxon>Viridiplantae</taxon>
        <taxon>Streptophyta</taxon>
        <taxon>Embryophyta</taxon>
        <taxon>Tracheophyta</taxon>
        <taxon>Spermatophyta</taxon>
        <taxon>Magnoliopsida</taxon>
        <taxon>eudicotyledons</taxon>
        <taxon>Gunneridae</taxon>
        <taxon>Pentapetalae</taxon>
        <taxon>rosids</taxon>
        <taxon>fabids</taxon>
        <taxon>Rosales</taxon>
        <taxon>Moraceae</taxon>
        <taxon>Ficeae</taxon>
        <taxon>Ficus</taxon>
    </lineage>
</organism>
<comment type="caution">
    <text evidence="1">The sequence shown here is derived from an EMBL/GenBank/DDBJ whole genome shotgun (WGS) entry which is preliminary data.</text>
</comment>
<dbReference type="EMBL" id="BTGU01000001">
    <property type="protein sequence ID" value="GMN25878.1"/>
    <property type="molecule type" value="Genomic_DNA"/>
</dbReference>
<gene>
    <name evidence="1" type="ORF">TIFTF001_001102</name>
</gene>
<evidence type="ECO:0000313" key="1">
    <source>
        <dbReference type="EMBL" id="GMN25878.1"/>
    </source>
</evidence>
<dbReference type="Proteomes" id="UP001187192">
    <property type="component" value="Unassembled WGS sequence"/>
</dbReference>